<name>S8EBR2_FOMSC</name>
<dbReference type="Proteomes" id="UP000015241">
    <property type="component" value="Unassembled WGS sequence"/>
</dbReference>
<evidence type="ECO:0008006" key="3">
    <source>
        <dbReference type="Google" id="ProtNLM"/>
    </source>
</evidence>
<evidence type="ECO:0000313" key="2">
    <source>
        <dbReference type="Proteomes" id="UP000015241"/>
    </source>
</evidence>
<accession>S8EBR2</accession>
<dbReference type="HOGENOM" id="CLU_077575_1_0_1"/>
<keyword evidence="2" id="KW-1185">Reference proteome</keyword>
<reference evidence="1 2" key="1">
    <citation type="journal article" date="2012" name="Science">
        <title>The Paleozoic origin of enzymatic lignin decomposition reconstructed from 31 fungal genomes.</title>
        <authorList>
            <person name="Floudas D."/>
            <person name="Binder M."/>
            <person name="Riley R."/>
            <person name="Barry K."/>
            <person name="Blanchette R.A."/>
            <person name="Henrissat B."/>
            <person name="Martinez A.T."/>
            <person name="Otillar R."/>
            <person name="Spatafora J.W."/>
            <person name="Yadav J.S."/>
            <person name="Aerts A."/>
            <person name="Benoit I."/>
            <person name="Boyd A."/>
            <person name="Carlson A."/>
            <person name="Copeland A."/>
            <person name="Coutinho P.M."/>
            <person name="de Vries R.P."/>
            <person name="Ferreira P."/>
            <person name="Findley K."/>
            <person name="Foster B."/>
            <person name="Gaskell J."/>
            <person name="Glotzer D."/>
            <person name="Gorecki P."/>
            <person name="Heitman J."/>
            <person name="Hesse C."/>
            <person name="Hori C."/>
            <person name="Igarashi K."/>
            <person name="Jurgens J.A."/>
            <person name="Kallen N."/>
            <person name="Kersten P."/>
            <person name="Kohler A."/>
            <person name="Kuees U."/>
            <person name="Kumar T.K.A."/>
            <person name="Kuo A."/>
            <person name="LaButti K."/>
            <person name="Larrondo L.F."/>
            <person name="Lindquist E."/>
            <person name="Ling A."/>
            <person name="Lombard V."/>
            <person name="Lucas S."/>
            <person name="Lundell T."/>
            <person name="Martin R."/>
            <person name="McLaughlin D.J."/>
            <person name="Morgenstern I."/>
            <person name="Morin E."/>
            <person name="Murat C."/>
            <person name="Nagy L.G."/>
            <person name="Nolan M."/>
            <person name="Ohm R.A."/>
            <person name="Patyshakuliyeva A."/>
            <person name="Rokas A."/>
            <person name="Ruiz-Duenas F.J."/>
            <person name="Sabat G."/>
            <person name="Salamov A."/>
            <person name="Samejima M."/>
            <person name="Schmutz J."/>
            <person name="Slot J.C."/>
            <person name="St John F."/>
            <person name="Stenlid J."/>
            <person name="Sun H."/>
            <person name="Sun S."/>
            <person name="Syed K."/>
            <person name="Tsang A."/>
            <person name="Wiebenga A."/>
            <person name="Young D."/>
            <person name="Pisabarro A."/>
            <person name="Eastwood D.C."/>
            <person name="Martin F."/>
            <person name="Cullen D."/>
            <person name="Grigoriev I.V."/>
            <person name="Hibbett D.S."/>
        </authorList>
    </citation>
    <scope>NUCLEOTIDE SEQUENCE</scope>
    <source>
        <strain evidence="2">FP-58527</strain>
    </source>
</reference>
<proteinExistence type="predicted"/>
<evidence type="ECO:0000313" key="1">
    <source>
        <dbReference type="EMBL" id="EPT02407.1"/>
    </source>
</evidence>
<dbReference type="OrthoDB" id="2205812at2759"/>
<sequence>MLRAARIEGFTAPGLTEKIITTLFADDTSTFLSKGDKWRDLWGILRTWCKASKARFNGGKTEVIPVGTKEYRREVIRSRRINPYGDDDDLIEDTIRIAPDGEPTRILGAWIGNKVDQVAIWTPTIQKIRAFVERWMKCRPTMTGKRHIAQMGPAGISQYLTLVQGMPTSVETELQNIVREMIWGETRSPPVAMQQLYKPVEDG</sequence>
<dbReference type="AlphaFoldDB" id="S8EBR2"/>
<dbReference type="EMBL" id="KE504135">
    <property type="protein sequence ID" value="EPT02407.1"/>
    <property type="molecule type" value="Genomic_DNA"/>
</dbReference>
<dbReference type="eggNOG" id="ENOG502SCY7">
    <property type="taxonomic scope" value="Eukaryota"/>
</dbReference>
<protein>
    <recommendedName>
        <fullName evidence="3">Reverse transcriptase domain-containing protein</fullName>
    </recommendedName>
</protein>
<organism evidence="1 2">
    <name type="scientific">Fomitopsis schrenkii</name>
    <name type="common">Brown rot fungus</name>
    <dbReference type="NCBI Taxonomy" id="2126942"/>
    <lineage>
        <taxon>Eukaryota</taxon>
        <taxon>Fungi</taxon>
        <taxon>Dikarya</taxon>
        <taxon>Basidiomycota</taxon>
        <taxon>Agaricomycotina</taxon>
        <taxon>Agaricomycetes</taxon>
        <taxon>Polyporales</taxon>
        <taxon>Fomitopsis</taxon>
    </lineage>
</organism>
<feature type="non-terminal residue" evidence="1">
    <location>
        <position position="203"/>
    </location>
</feature>
<gene>
    <name evidence="1" type="ORF">FOMPIDRAFT_25517</name>
</gene>
<dbReference type="InParanoid" id="S8EBR2"/>